<evidence type="ECO:0000256" key="2">
    <source>
        <dbReference type="SAM" id="MobiDB-lite"/>
    </source>
</evidence>
<gene>
    <name evidence="6" type="ORF">SCL_0200</name>
</gene>
<evidence type="ECO:0000256" key="1">
    <source>
        <dbReference type="PROSITE-ProRule" id="PRU00169"/>
    </source>
</evidence>
<dbReference type="PROSITE" id="PS50110">
    <property type="entry name" value="RESPONSE_REGULATORY"/>
    <property type="match status" value="1"/>
</dbReference>
<dbReference type="CDD" id="cd00077">
    <property type="entry name" value="HDc"/>
    <property type="match status" value="1"/>
</dbReference>
<evidence type="ECO:0000313" key="6">
    <source>
        <dbReference type="EMBL" id="BAV32522.1"/>
    </source>
</evidence>
<dbReference type="Gene3D" id="1.10.3210.10">
    <property type="entry name" value="Hypothetical protein af1432"/>
    <property type="match status" value="1"/>
</dbReference>
<organism evidence="6 7">
    <name type="scientific">Sulfuricaulis limicola</name>
    <dbReference type="NCBI Taxonomy" id="1620215"/>
    <lineage>
        <taxon>Bacteria</taxon>
        <taxon>Pseudomonadati</taxon>
        <taxon>Pseudomonadota</taxon>
        <taxon>Gammaproteobacteria</taxon>
        <taxon>Acidiferrobacterales</taxon>
        <taxon>Acidiferrobacteraceae</taxon>
        <taxon>Sulfuricaulis</taxon>
    </lineage>
</organism>
<sequence length="378" mass="41826">MLKGLPGMDTVQTMCFASGGEALAWCRENEPDLCLVDYHMPGMNGIAFITEVRKLPRFGGIPMIMISGAADAELRQRALLSGANDFLTRPVDAEEFKARVYSLLSLRMSLINPPDKIAGSSFGRRSEATPAPGSSVVRGEPRGGGEQRVERLAHDVELLERQALEREHEQIIFKLSRLSSTRDEETGNHMHRVAHISRLIASELGHDEQFCDMIYLAAPMHDIGKVGIPDKILLKPGRLTAEEWEIMKTHTIIGYNVLKDSSSPLLRMGADIAHSHHEKYGGQGYPQGLVGEAIPVVGRIVAVADELDALLSVRPYKHAWNLKDALEQMRRERGRHFDPACIDIMLRHIDAILAIQKKFADASEVILPEAPALQRGVA</sequence>
<accession>A0A1B4XCK0</accession>
<proteinExistence type="predicted"/>
<dbReference type="SUPFAM" id="SSF109604">
    <property type="entry name" value="HD-domain/PDEase-like"/>
    <property type="match status" value="1"/>
</dbReference>
<feature type="domain" description="HD" evidence="4">
    <location>
        <begin position="186"/>
        <end position="310"/>
    </location>
</feature>
<keyword evidence="7" id="KW-1185">Reference proteome</keyword>
<dbReference type="PANTHER" id="PTHR45228">
    <property type="entry name" value="CYCLIC DI-GMP PHOSPHODIESTERASE TM_0186-RELATED"/>
    <property type="match status" value="1"/>
</dbReference>
<reference evidence="6 7" key="1">
    <citation type="submission" date="2015-05" db="EMBL/GenBank/DDBJ databases">
        <title>Complete genome sequence of a sulfur-oxidizing gammaproteobacterium strain HA5.</title>
        <authorList>
            <person name="Miura A."/>
            <person name="Kojima H."/>
            <person name="Fukui M."/>
        </authorList>
    </citation>
    <scope>NUCLEOTIDE SEQUENCE [LARGE SCALE GENOMIC DNA]</scope>
    <source>
        <strain evidence="6 7">HA5</strain>
    </source>
</reference>
<dbReference type="Proteomes" id="UP000243180">
    <property type="component" value="Chromosome"/>
</dbReference>
<dbReference type="PANTHER" id="PTHR45228:SF1">
    <property type="entry name" value="CYCLIC DI-GMP PHOSPHODIESTERASE TM_0186"/>
    <property type="match status" value="1"/>
</dbReference>
<dbReference type="InterPro" id="IPR052020">
    <property type="entry name" value="Cyclic_di-GMP/3'3'-cGAMP_PDE"/>
</dbReference>
<dbReference type="GO" id="GO:0000160">
    <property type="term" value="P:phosphorelay signal transduction system"/>
    <property type="evidence" value="ECO:0007669"/>
    <property type="project" value="InterPro"/>
</dbReference>
<protein>
    <submittedName>
        <fullName evidence="6">Divalent ion tolerance protein CutA</fullName>
    </submittedName>
</protein>
<dbReference type="AlphaFoldDB" id="A0A1B4XCK0"/>
<dbReference type="SMART" id="SM00471">
    <property type="entry name" value="HDc"/>
    <property type="match status" value="1"/>
</dbReference>
<evidence type="ECO:0000313" key="7">
    <source>
        <dbReference type="Proteomes" id="UP000243180"/>
    </source>
</evidence>
<dbReference type="PROSITE" id="PS51831">
    <property type="entry name" value="HD"/>
    <property type="match status" value="1"/>
</dbReference>
<dbReference type="GO" id="GO:0008081">
    <property type="term" value="F:phosphoric diester hydrolase activity"/>
    <property type="evidence" value="ECO:0007669"/>
    <property type="project" value="UniProtKB-ARBA"/>
</dbReference>
<dbReference type="PROSITE" id="PS51832">
    <property type="entry name" value="HD_GYP"/>
    <property type="match status" value="1"/>
</dbReference>
<feature type="domain" description="HD-GYP" evidence="5">
    <location>
        <begin position="164"/>
        <end position="361"/>
    </location>
</feature>
<name>A0A1B4XCK0_9GAMM</name>
<dbReference type="InterPro" id="IPR001789">
    <property type="entry name" value="Sig_transdc_resp-reg_receiver"/>
</dbReference>
<dbReference type="Gene3D" id="3.40.50.2300">
    <property type="match status" value="1"/>
</dbReference>
<feature type="region of interest" description="Disordered" evidence="2">
    <location>
        <begin position="120"/>
        <end position="147"/>
    </location>
</feature>
<dbReference type="InterPro" id="IPR037522">
    <property type="entry name" value="HD_GYP_dom"/>
</dbReference>
<dbReference type="Pfam" id="PF00072">
    <property type="entry name" value="Response_reg"/>
    <property type="match status" value="1"/>
</dbReference>
<evidence type="ECO:0000259" key="3">
    <source>
        <dbReference type="PROSITE" id="PS50110"/>
    </source>
</evidence>
<dbReference type="InParanoid" id="A0A1B4XCK0"/>
<dbReference type="KEGG" id="slim:SCL_0200"/>
<feature type="modified residue" description="4-aspartylphosphate" evidence="1">
    <location>
        <position position="37"/>
    </location>
</feature>
<evidence type="ECO:0000259" key="4">
    <source>
        <dbReference type="PROSITE" id="PS51831"/>
    </source>
</evidence>
<dbReference type="EMBL" id="AP014879">
    <property type="protein sequence ID" value="BAV32522.1"/>
    <property type="molecule type" value="Genomic_DNA"/>
</dbReference>
<dbReference type="SMART" id="SM00448">
    <property type="entry name" value="REC"/>
    <property type="match status" value="1"/>
</dbReference>
<dbReference type="Pfam" id="PF13487">
    <property type="entry name" value="HD_5"/>
    <property type="match status" value="1"/>
</dbReference>
<feature type="domain" description="Response regulatory" evidence="3">
    <location>
        <begin position="1"/>
        <end position="104"/>
    </location>
</feature>
<dbReference type="InterPro" id="IPR003607">
    <property type="entry name" value="HD/PDEase_dom"/>
</dbReference>
<dbReference type="InterPro" id="IPR011006">
    <property type="entry name" value="CheY-like_superfamily"/>
</dbReference>
<evidence type="ECO:0000259" key="5">
    <source>
        <dbReference type="PROSITE" id="PS51832"/>
    </source>
</evidence>
<dbReference type="SUPFAM" id="SSF52172">
    <property type="entry name" value="CheY-like"/>
    <property type="match status" value="1"/>
</dbReference>
<dbReference type="InterPro" id="IPR006674">
    <property type="entry name" value="HD_domain"/>
</dbReference>
<keyword evidence="1" id="KW-0597">Phosphoprotein</keyword>